<proteinExistence type="predicted"/>
<accession>A0A8S3Q5E4</accession>
<reference evidence="1" key="1">
    <citation type="submission" date="2021-03" db="EMBL/GenBank/DDBJ databases">
        <authorList>
            <person name="Bekaert M."/>
        </authorList>
    </citation>
    <scope>NUCLEOTIDE SEQUENCE</scope>
</reference>
<dbReference type="EMBL" id="CAJPWZ010000369">
    <property type="protein sequence ID" value="CAG2191667.1"/>
    <property type="molecule type" value="Genomic_DNA"/>
</dbReference>
<dbReference type="AlphaFoldDB" id="A0A8S3Q5E4"/>
<sequence length="258" mass="30684">MKAVKNAYSQFWDDDYSNEQRKEQEPMIKLILEKVDHDFLVLKQIMDVASRYGYLDVVTFLLENTDNEKLDIMKAVRNAYSSFGDDDDINEQIDKRESMIKLILEKADPDFLVLKEIMDDACRYDYLDVVTSIRDRDDGEDDINEKREKKEPLIKLIIKKVDHDLLDLKEVMDKACCYGYLDVVTFLLENAKHEKLHIMKAVNNEYIPFRDDDIYEQREKKESLIKLILEKADLDFLVLKEIFYQTFYYGYLDVVNFC</sequence>
<evidence type="ECO:0008006" key="3">
    <source>
        <dbReference type="Google" id="ProtNLM"/>
    </source>
</evidence>
<name>A0A8S3Q5E4_MYTED</name>
<dbReference type="Gene3D" id="1.25.40.20">
    <property type="entry name" value="Ankyrin repeat-containing domain"/>
    <property type="match status" value="1"/>
</dbReference>
<dbReference type="Proteomes" id="UP000683360">
    <property type="component" value="Unassembled WGS sequence"/>
</dbReference>
<gene>
    <name evidence="1" type="ORF">MEDL_7017</name>
</gene>
<keyword evidence="2" id="KW-1185">Reference proteome</keyword>
<protein>
    <recommendedName>
        <fullName evidence="3">Ankyrin repeat protein</fullName>
    </recommendedName>
</protein>
<dbReference type="InterPro" id="IPR036770">
    <property type="entry name" value="Ankyrin_rpt-contain_sf"/>
</dbReference>
<comment type="caution">
    <text evidence="1">The sequence shown here is derived from an EMBL/GenBank/DDBJ whole genome shotgun (WGS) entry which is preliminary data.</text>
</comment>
<evidence type="ECO:0000313" key="1">
    <source>
        <dbReference type="EMBL" id="CAG2191667.1"/>
    </source>
</evidence>
<dbReference type="OrthoDB" id="151517at2759"/>
<evidence type="ECO:0000313" key="2">
    <source>
        <dbReference type="Proteomes" id="UP000683360"/>
    </source>
</evidence>
<organism evidence="1 2">
    <name type="scientific">Mytilus edulis</name>
    <name type="common">Blue mussel</name>
    <dbReference type="NCBI Taxonomy" id="6550"/>
    <lineage>
        <taxon>Eukaryota</taxon>
        <taxon>Metazoa</taxon>
        <taxon>Spiralia</taxon>
        <taxon>Lophotrochozoa</taxon>
        <taxon>Mollusca</taxon>
        <taxon>Bivalvia</taxon>
        <taxon>Autobranchia</taxon>
        <taxon>Pteriomorphia</taxon>
        <taxon>Mytilida</taxon>
        <taxon>Mytiloidea</taxon>
        <taxon>Mytilidae</taxon>
        <taxon>Mytilinae</taxon>
        <taxon>Mytilus</taxon>
    </lineage>
</organism>